<feature type="signal peptide" evidence="3">
    <location>
        <begin position="1"/>
        <end position="27"/>
    </location>
</feature>
<dbReference type="Pfam" id="PF03767">
    <property type="entry name" value="Acid_phosphat_B"/>
    <property type="match status" value="2"/>
</dbReference>
<dbReference type="RefSeq" id="WP_068007622.1">
    <property type="nucleotide sequence ID" value="NZ_QQBC01000002.1"/>
</dbReference>
<dbReference type="SUPFAM" id="SSF56784">
    <property type="entry name" value="HAD-like"/>
    <property type="match status" value="1"/>
</dbReference>
<accession>A0A370IB49</accession>
<comment type="caution">
    <text evidence="4">The sequence shown here is derived from an EMBL/GenBank/DDBJ whole genome shotgun (WGS) entry which is preliminary data.</text>
</comment>
<keyword evidence="5" id="KW-1185">Reference proteome</keyword>
<dbReference type="PANTHER" id="PTHR31284">
    <property type="entry name" value="ACID PHOSPHATASE-LIKE PROTEIN"/>
    <property type="match status" value="1"/>
</dbReference>
<name>A0A370IB49_9NOCA</name>
<dbReference type="PANTHER" id="PTHR31284:SF10">
    <property type="entry name" value="ACID PHOSPHATASE-LIKE PROTEIN"/>
    <property type="match status" value="1"/>
</dbReference>
<evidence type="ECO:0000256" key="1">
    <source>
        <dbReference type="ARBA" id="ARBA00022729"/>
    </source>
</evidence>
<evidence type="ECO:0000256" key="3">
    <source>
        <dbReference type="SAM" id="SignalP"/>
    </source>
</evidence>
<dbReference type="EMBL" id="QQBC01000002">
    <property type="protein sequence ID" value="RDI67830.1"/>
    <property type="molecule type" value="Genomic_DNA"/>
</dbReference>
<evidence type="ECO:0000256" key="2">
    <source>
        <dbReference type="SAM" id="MobiDB-lite"/>
    </source>
</evidence>
<dbReference type="InterPro" id="IPR005519">
    <property type="entry name" value="Acid_phosphat_B-like"/>
</dbReference>
<evidence type="ECO:0000313" key="4">
    <source>
        <dbReference type="EMBL" id="RDI67830.1"/>
    </source>
</evidence>
<reference evidence="4 5" key="1">
    <citation type="submission" date="2018-07" db="EMBL/GenBank/DDBJ databases">
        <title>Genomic Encyclopedia of Type Strains, Phase IV (KMG-IV): sequencing the most valuable type-strain genomes for metagenomic binning, comparative biology and taxonomic classification.</title>
        <authorList>
            <person name="Goeker M."/>
        </authorList>
    </citation>
    <scope>NUCLEOTIDE SEQUENCE [LARGE SCALE GENOMIC DNA]</scope>
    <source>
        <strain evidence="4 5">DSM 44290</strain>
    </source>
</reference>
<dbReference type="InterPro" id="IPR036412">
    <property type="entry name" value="HAD-like_sf"/>
</dbReference>
<feature type="chain" id="PRO_5016760706" evidence="3">
    <location>
        <begin position="28"/>
        <end position="185"/>
    </location>
</feature>
<gene>
    <name evidence="4" type="ORF">DFR76_102230</name>
</gene>
<dbReference type="Gene3D" id="3.40.50.1000">
    <property type="entry name" value="HAD superfamily/HAD-like"/>
    <property type="match status" value="1"/>
</dbReference>
<keyword evidence="1 3" id="KW-0732">Signal</keyword>
<evidence type="ECO:0000313" key="5">
    <source>
        <dbReference type="Proteomes" id="UP000254869"/>
    </source>
</evidence>
<protein>
    <submittedName>
        <fullName evidence="4">Putative acid phosphatase of HAD superfamily subfamily IIIB</fullName>
    </submittedName>
</protein>
<proteinExistence type="predicted"/>
<feature type="region of interest" description="Disordered" evidence="2">
    <location>
        <begin position="165"/>
        <end position="185"/>
    </location>
</feature>
<dbReference type="InterPro" id="IPR023214">
    <property type="entry name" value="HAD_sf"/>
</dbReference>
<dbReference type="AlphaFoldDB" id="A0A370IB49"/>
<dbReference type="STRING" id="1210086.GCA_001613105_07307"/>
<sequence>MNTTTRSTLVAVIALAALVAPAHNALAADPLPTKQQWLADVDQVMRDAKPYLDDRKSQGGTKLAIVLDIDNTALQSHYDPGKATPAVLDAARHAKANGYSVLFASYRPEAESARAAVSNAGYPVDGICVRSLSDSGKAATKQRCRKQYTAQGYTITANIGNRPTDFEGANYEKPFKLPDYDGQLS</sequence>
<dbReference type="Proteomes" id="UP000254869">
    <property type="component" value="Unassembled WGS sequence"/>
</dbReference>
<organism evidence="4 5">
    <name type="scientific">Nocardia pseudobrasiliensis</name>
    <dbReference type="NCBI Taxonomy" id="45979"/>
    <lineage>
        <taxon>Bacteria</taxon>
        <taxon>Bacillati</taxon>
        <taxon>Actinomycetota</taxon>
        <taxon>Actinomycetes</taxon>
        <taxon>Mycobacteriales</taxon>
        <taxon>Nocardiaceae</taxon>
        <taxon>Nocardia</taxon>
    </lineage>
</organism>